<reference evidence="8 9" key="1">
    <citation type="submission" date="2018-06" db="EMBL/GenBank/DDBJ databases">
        <title>Actinomadura craniellae sp. nov. isolated from marine sponge Craniella sp.</title>
        <authorList>
            <person name="Li L."/>
            <person name="Xu Q.H."/>
            <person name="Lin H.W."/>
            <person name="Lu Y.H."/>
        </authorList>
    </citation>
    <scope>NUCLEOTIDE SEQUENCE [LARGE SCALE GENOMIC DNA]</scope>
    <source>
        <strain evidence="8 9">LHW63021</strain>
    </source>
</reference>
<name>A0A365GZ62_9ACTN</name>
<dbReference type="OrthoDB" id="9807815at2"/>
<comment type="similarity">
    <text evidence="2">Belongs to the GtrA family.</text>
</comment>
<keyword evidence="9" id="KW-1185">Reference proteome</keyword>
<evidence type="ECO:0000256" key="6">
    <source>
        <dbReference type="SAM" id="Phobius"/>
    </source>
</evidence>
<dbReference type="PANTHER" id="PTHR38459:SF1">
    <property type="entry name" value="PROPHAGE BACTOPRENOL-LINKED GLUCOSE TRANSLOCASE HOMOLOG"/>
    <property type="match status" value="1"/>
</dbReference>
<dbReference type="EMBL" id="QLYX01000015">
    <property type="protein sequence ID" value="RAY12086.1"/>
    <property type="molecule type" value="Genomic_DNA"/>
</dbReference>
<evidence type="ECO:0000256" key="4">
    <source>
        <dbReference type="ARBA" id="ARBA00022989"/>
    </source>
</evidence>
<organism evidence="8 9">
    <name type="scientific">Actinomadura craniellae</name>
    <dbReference type="NCBI Taxonomy" id="2231787"/>
    <lineage>
        <taxon>Bacteria</taxon>
        <taxon>Bacillati</taxon>
        <taxon>Actinomycetota</taxon>
        <taxon>Actinomycetes</taxon>
        <taxon>Streptosporangiales</taxon>
        <taxon>Thermomonosporaceae</taxon>
        <taxon>Actinomadura</taxon>
    </lineage>
</organism>
<accession>A0A365GZ62</accession>
<keyword evidence="3 6" id="KW-0812">Transmembrane</keyword>
<sequence length="201" mass="21186">MGLGGGRPHRPGRTVRCPEDVTIRAHDPVWSGAVSTLPRAATGSSVSFFLRELATFGFVGGIGTLISFLGANLLRTSFDAGPVLATLLSNVISTSVSYLANRHLTFRHRDSAGSGREVAVFFGLNGVGMAIQVCCTAFTHYTLGLEGALAYNLALLAGLGLGAGFRYWSYKKWVFTPPVPERAEPRTASDPGLLVVSGQSG</sequence>
<comment type="caution">
    <text evidence="8">The sequence shown here is derived from an EMBL/GenBank/DDBJ whole genome shotgun (WGS) entry which is preliminary data.</text>
</comment>
<gene>
    <name evidence="8" type="ORF">DPM19_27505</name>
</gene>
<evidence type="ECO:0000256" key="5">
    <source>
        <dbReference type="ARBA" id="ARBA00023136"/>
    </source>
</evidence>
<proteinExistence type="inferred from homology"/>
<dbReference type="GO" id="GO:0000271">
    <property type="term" value="P:polysaccharide biosynthetic process"/>
    <property type="evidence" value="ECO:0007669"/>
    <property type="project" value="InterPro"/>
</dbReference>
<protein>
    <submittedName>
        <fullName evidence="8">GtrA family protein</fullName>
    </submittedName>
</protein>
<evidence type="ECO:0000313" key="9">
    <source>
        <dbReference type="Proteomes" id="UP000251891"/>
    </source>
</evidence>
<feature type="transmembrane region" description="Helical" evidence="6">
    <location>
        <begin position="149"/>
        <end position="168"/>
    </location>
</feature>
<dbReference type="InterPro" id="IPR051401">
    <property type="entry name" value="GtrA_CellWall_Glycosyl"/>
</dbReference>
<evidence type="ECO:0000256" key="3">
    <source>
        <dbReference type="ARBA" id="ARBA00022692"/>
    </source>
</evidence>
<dbReference type="GO" id="GO:0005886">
    <property type="term" value="C:plasma membrane"/>
    <property type="evidence" value="ECO:0007669"/>
    <property type="project" value="TreeGrafter"/>
</dbReference>
<keyword evidence="4 6" id="KW-1133">Transmembrane helix</keyword>
<evidence type="ECO:0000256" key="1">
    <source>
        <dbReference type="ARBA" id="ARBA00004141"/>
    </source>
</evidence>
<dbReference type="AlphaFoldDB" id="A0A365GZ62"/>
<evidence type="ECO:0000256" key="2">
    <source>
        <dbReference type="ARBA" id="ARBA00009399"/>
    </source>
</evidence>
<dbReference type="Proteomes" id="UP000251891">
    <property type="component" value="Unassembled WGS sequence"/>
</dbReference>
<feature type="transmembrane region" description="Helical" evidence="6">
    <location>
        <begin position="80"/>
        <end position="100"/>
    </location>
</feature>
<dbReference type="InterPro" id="IPR007267">
    <property type="entry name" value="GtrA_DPMS_TM"/>
</dbReference>
<feature type="domain" description="GtrA/DPMS transmembrane" evidence="7">
    <location>
        <begin position="55"/>
        <end position="175"/>
    </location>
</feature>
<comment type="subcellular location">
    <subcellularLocation>
        <location evidence="1">Membrane</location>
        <topology evidence="1">Multi-pass membrane protein</topology>
    </subcellularLocation>
</comment>
<dbReference type="Pfam" id="PF04138">
    <property type="entry name" value="GtrA_DPMS_TM"/>
    <property type="match status" value="1"/>
</dbReference>
<keyword evidence="5 6" id="KW-0472">Membrane</keyword>
<feature type="transmembrane region" description="Helical" evidence="6">
    <location>
        <begin position="53"/>
        <end position="74"/>
    </location>
</feature>
<evidence type="ECO:0000259" key="7">
    <source>
        <dbReference type="Pfam" id="PF04138"/>
    </source>
</evidence>
<dbReference type="PANTHER" id="PTHR38459">
    <property type="entry name" value="PROPHAGE BACTOPRENOL-LINKED GLUCOSE TRANSLOCASE HOMOLOG"/>
    <property type="match status" value="1"/>
</dbReference>
<evidence type="ECO:0000313" key="8">
    <source>
        <dbReference type="EMBL" id="RAY12086.1"/>
    </source>
</evidence>
<feature type="transmembrane region" description="Helical" evidence="6">
    <location>
        <begin position="120"/>
        <end position="143"/>
    </location>
</feature>